<comment type="caution">
    <text evidence="1">The sequence shown here is derived from an EMBL/GenBank/DDBJ whole genome shotgun (WGS) entry which is preliminary data.</text>
</comment>
<name>A0AAD8LAV5_TARER</name>
<sequence length="113" mass="12701">MNFKRHIFLVKLEDATKLPCRRCKDGLDGFGQPYQIAEQQIMQQKQLIKLLMDLDNLNGLSISRKCSLLRGKLAPAKVKVTVRSSTDGASPLLTEVLFTKVYHHSGLVVYLGD</sequence>
<protein>
    <submittedName>
        <fullName evidence="1">Uncharacterized protein</fullName>
    </submittedName>
</protein>
<dbReference type="Proteomes" id="UP001229421">
    <property type="component" value="Unassembled WGS sequence"/>
</dbReference>
<reference evidence="1" key="1">
    <citation type="journal article" date="2023" name="bioRxiv">
        <title>Improved chromosome-level genome assembly for marigold (Tagetes erecta).</title>
        <authorList>
            <person name="Jiang F."/>
            <person name="Yuan L."/>
            <person name="Wang S."/>
            <person name="Wang H."/>
            <person name="Xu D."/>
            <person name="Wang A."/>
            <person name="Fan W."/>
        </authorList>
    </citation>
    <scope>NUCLEOTIDE SEQUENCE</scope>
    <source>
        <strain evidence="1">WSJ</strain>
        <tissue evidence="1">Leaf</tissue>
    </source>
</reference>
<proteinExistence type="predicted"/>
<evidence type="ECO:0000313" key="1">
    <source>
        <dbReference type="EMBL" id="KAK1435816.1"/>
    </source>
</evidence>
<accession>A0AAD8LAV5</accession>
<dbReference type="EMBL" id="JAUHHV010000001">
    <property type="protein sequence ID" value="KAK1435816.1"/>
    <property type="molecule type" value="Genomic_DNA"/>
</dbReference>
<keyword evidence="2" id="KW-1185">Reference proteome</keyword>
<dbReference type="AlphaFoldDB" id="A0AAD8LAV5"/>
<gene>
    <name evidence="1" type="ORF">QVD17_01585</name>
</gene>
<evidence type="ECO:0000313" key="2">
    <source>
        <dbReference type="Proteomes" id="UP001229421"/>
    </source>
</evidence>
<organism evidence="1 2">
    <name type="scientific">Tagetes erecta</name>
    <name type="common">African marigold</name>
    <dbReference type="NCBI Taxonomy" id="13708"/>
    <lineage>
        <taxon>Eukaryota</taxon>
        <taxon>Viridiplantae</taxon>
        <taxon>Streptophyta</taxon>
        <taxon>Embryophyta</taxon>
        <taxon>Tracheophyta</taxon>
        <taxon>Spermatophyta</taxon>
        <taxon>Magnoliopsida</taxon>
        <taxon>eudicotyledons</taxon>
        <taxon>Gunneridae</taxon>
        <taxon>Pentapetalae</taxon>
        <taxon>asterids</taxon>
        <taxon>campanulids</taxon>
        <taxon>Asterales</taxon>
        <taxon>Asteraceae</taxon>
        <taxon>Asteroideae</taxon>
        <taxon>Heliantheae alliance</taxon>
        <taxon>Tageteae</taxon>
        <taxon>Tagetes</taxon>
    </lineage>
</organism>